<dbReference type="EMBL" id="CATQJL010000316">
    <property type="protein sequence ID" value="CAJ0605613.1"/>
    <property type="molecule type" value="Genomic_DNA"/>
</dbReference>
<name>A0AA36MCX8_CYLNA</name>
<evidence type="ECO:0000313" key="2">
    <source>
        <dbReference type="Proteomes" id="UP001176961"/>
    </source>
</evidence>
<gene>
    <name evidence="1" type="ORF">CYNAS_LOCUS17596</name>
</gene>
<sequence>MLMLIETILGDASEIADGLIEKDDYFFFARHRIWEIGKRCKNCEIVDYMPVLVDKKGHYLGYNSETNLMYLDRSNHFNIFGKQRIQTVFEELAKKFTMFTDG</sequence>
<evidence type="ECO:0000313" key="1">
    <source>
        <dbReference type="EMBL" id="CAJ0605613.1"/>
    </source>
</evidence>
<accession>A0AA36MCX8</accession>
<keyword evidence="2" id="KW-1185">Reference proteome</keyword>
<evidence type="ECO:0008006" key="3">
    <source>
        <dbReference type="Google" id="ProtNLM"/>
    </source>
</evidence>
<protein>
    <recommendedName>
        <fullName evidence="3">SGNH domain-containing protein</fullName>
    </recommendedName>
</protein>
<dbReference type="AlphaFoldDB" id="A0AA36MCX8"/>
<proteinExistence type="predicted"/>
<comment type="caution">
    <text evidence="1">The sequence shown here is derived from an EMBL/GenBank/DDBJ whole genome shotgun (WGS) entry which is preliminary data.</text>
</comment>
<reference evidence="1" key="1">
    <citation type="submission" date="2023-07" db="EMBL/GenBank/DDBJ databases">
        <authorList>
            <consortium name="CYATHOMIX"/>
        </authorList>
    </citation>
    <scope>NUCLEOTIDE SEQUENCE</scope>
    <source>
        <strain evidence="1">N/A</strain>
    </source>
</reference>
<dbReference type="Proteomes" id="UP001176961">
    <property type="component" value="Unassembled WGS sequence"/>
</dbReference>
<organism evidence="1 2">
    <name type="scientific">Cylicocyclus nassatus</name>
    <name type="common">Nematode worm</name>
    <dbReference type="NCBI Taxonomy" id="53992"/>
    <lineage>
        <taxon>Eukaryota</taxon>
        <taxon>Metazoa</taxon>
        <taxon>Ecdysozoa</taxon>
        <taxon>Nematoda</taxon>
        <taxon>Chromadorea</taxon>
        <taxon>Rhabditida</taxon>
        <taxon>Rhabditina</taxon>
        <taxon>Rhabditomorpha</taxon>
        <taxon>Strongyloidea</taxon>
        <taxon>Strongylidae</taxon>
        <taxon>Cylicocyclus</taxon>
    </lineage>
</organism>